<evidence type="ECO:0000259" key="1">
    <source>
        <dbReference type="PROSITE" id="PS51819"/>
    </source>
</evidence>
<sequence length="128" mass="14920">MKEYVIGFQHVGIPTKDMEASTKFYEAIGFDVMYETIDESNGAKVKFFKQKDLVFEVYESTDVTMTTGSIDHISIDVTDVEKVYEEINKMGMNNLNDEIHFLPFFEKGVRYFIIEGPNKEKIEFNQYV</sequence>
<organism evidence="2 3">
    <name type="scientific">Aequitasia blattaphilus</name>
    <dbReference type="NCBI Taxonomy" id="2949332"/>
    <lineage>
        <taxon>Bacteria</taxon>
        <taxon>Bacillati</taxon>
        <taxon>Bacillota</taxon>
        <taxon>Clostridia</taxon>
        <taxon>Lachnospirales</taxon>
        <taxon>Lachnospiraceae</taxon>
        <taxon>Aequitasia</taxon>
    </lineage>
</organism>
<comment type="caution">
    <text evidence="2">The sequence shown here is derived from an EMBL/GenBank/DDBJ whole genome shotgun (WGS) entry which is preliminary data.</text>
</comment>
<reference evidence="2 3" key="1">
    <citation type="journal article" date="2022" name="Genome Biol. Evol.">
        <title>Host diet, physiology and behaviors set the stage for Lachnospiraceae cladogenesis.</title>
        <authorList>
            <person name="Vera-Ponce De Leon A."/>
            <person name="Schneider M."/>
            <person name="Jahnes B.C."/>
            <person name="Sadowski V."/>
            <person name="Camuy-Velez L.A."/>
            <person name="Duan J."/>
            <person name="Sabree Z.L."/>
        </authorList>
    </citation>
    <scope>NUCLEOTIDE SEQUENCE [LARGE SCALE GENOMIC DNA]</scope>
    <source>
        <strain evidence="2 3">PAL113</strain>
    </source>
</reference>
<dbReference type="CDD" id="cd06587">
    <property type="entry name" value="VOC"/>
    <property type="match status" value="1"/>
</dbReference>
<dbReference type="EMBL" id="JAMZFW010000007">
    <property type="protein sequence ID" value="MCP1102072.1"/>
    <property type="molecule type" value="Genomic_DNA"/>
</dbReference>
<evidence type="ECO:0000313" key="2">
    <source>
        <dbReference type="EMBL" id="MCP1102072.1"/>
    </source>
</evidence>
<dbReference type="Pfam" id="PF00903">
    <property type="entry name" value="Glyoxalase"/>
    <property type="match status" value="1"/>
</dbReference>
<name>A0ABT1E8B6_9FIRM</name>
<feature type="domain" description="VOC" evidence="1">
    <location>
        <begin position="7"/>
        <end position="127"/>
    </location>
</feature>
<dbReference type="InterPro" id="IPR029068">
    <property type="entry name" value="Glyas_Bleomycin-R_OHBP_Dase"/>
</dbReference>
<keyword evidence="3" id="KW-1185">Reference proteome</keyword>
<dbReference type="Gene3D" id="3.10.180.10">
    <property type="entry name" value="2,3-Dihydroxybiphenyl 1,2-Dioxygenase, domain 1"/>
    <property type="match status" value="1"/>
</dbReference>
<gene>
    <name evidence="2" type="ORF">NK125_06525</name>
</gene>
<dbReference type="Proteomes" id="UP001523566">
    <property type="component" value="Unassembled WGS sequence"/>
</dbReference>
<protein>
    <submittedName>
        <fullName evidence="2">VOC family protein</fullName>
    </submittedName>
</protein>
<accession>A0ABT1E8B6</accession>
<proteinExistence type="predicted"/>
<dbReference type="PROSITE" id="PS51819">
    <property type="entry name" value="VOC"/>
    <property type="match status" value="1"/>
</dbReference>
<evidence type="ECO:0000313" key="3">
    <source>
        <dbReference type="Proteomes" id="UP001523566"/>
    </source>
</evidence>
<dbReference type="SUPFAM" id="SSF54593">
    <property type="entry name" value="Glyoxalase/Bleomycin resistance protein/Dihydroxybiphenyl dioxygenase"/>
    <property type="match status" value="1"/>
</dbReference>
<dbReference type="RefSeq" id="WP_262065858.1">
    <property type="nucleotide sequence ID" value="NZ_JAMXOD010000007.1"/>
</dbReference>
<dbReference type="InterPro" id="IPR037523">
    <property type="entry name" value="VOC_core"/>
</dbReference>
<dbReference type="InterPro" id="IPR004360">
    <property type="entry name" value="Glyas_Fos-R_dOase_dom"/>
</dbReference>